<dbReference type="AlphaFoldDB" id="A0A8H7F925"/>
<evidence type="ECO:0000313" key="1">
    <source>
        <dbReference type="EMBL" id="KAF7782844.1"/>
    </source>
</evidence>
<evidence type="ECO:0000313" key="2">
    <source>
        <dbReference type="Proteomes" id="UP000629468"/>
    </source>
</evidence>
<dbReference type="Proteomes" id="UP000629468">
    <property type="component" value="Unassembled WGS sequence"/>
</dbReference>
<gene>
    <name evidence="1" type="ORF">Agabi119p4_2220</name>
</gene>
<dbReference type="EMBL" id="JABXXO010000003">
    <property type="protein sequence ID" value="KAF7782844.1"/>
    <property type="molecule type" value="Genomic_DNA"/>
</dbReference>
<proteinExistence type="predicted"/>
<comment type="caution">
    <text evidence="1">The sequence shown here is derived from an EMBL/GenBank/DDBJ whole genome shotgun (WGS) entry which is preliminary data.</text>
</comment>
<reference evidence="1 2" key="1">
    <citation type="journal article" name="Sci. Rep.">
        <title>Telomere-to-telomere assembled and centromere annotated genomes of the two main subspecies of the button mushroom Agaricus bisporus reveal especially polymorphic chromosome ends.</title>
        <authorList>
            <person name="Sonnenberg A.S.M."/>
            <person name="Sedaghat-Telgerd N."/>
            <person name="Lavrijssen B."/>
            <person name="Ohm R.A."/>
            <person name="Hendrickx P.M."/>
            <person name="Scholtmeijer K."/>
            <person name="Baars J.J.P."/>
            <person name="van Peer A."/>
        </authorList>
    </citation>
    <scope>NUCLEOTIDE SEQUENCE [LARGE SCALE GENOMIC DNA]</scope>
    <source>
        <strain evidence="1 2">H119_p4</strain>
    </source>
</reference>
<protein>
    <submittedName>
        <fullName evidence="1">Uncharacterized protein</fullName>
    </submittedName>
</protein>
<sequence>MLNTTYLPHALYSIAITSISIHLVGQKRAIVEDRARITARISTLESVAEQLRDGKHLSLEELDRLQRLARPPSSSSAERVQPIREEIGWRETIFGRKRSLETEMSEYDRRDWEKVRKEIEKEA</sequence>
<organism evidence="1 2">
    <name type="scientific">Agaricus bisporus var. burnettii</name>
    <dbReference type="NCBI Taxonomy" id="192524"/>
    <lineage>
        <taxon>Eukaryota</taxon>
        <taxon>Fungi</taxon>
        <taxon>Dikarya</taxon>
        <taxon>Basidiomycota</taxon>
        <taxon>Agaricomycotina</taxon>
        <taxon>Agaricomycetes</taxon>
        <taxon>Agaricomycetidae</taxon>
        <taxon>Agaricales</taxon>
        <taxon>Agaricineae</taxon>
        <taxon>Agaricaceae</taxon>
        <taxon>Agaricus</taxon>
    </lineage>
</organism>
<accession>A0A8H7F925</accession>
<name>A0A8H7F925_AGABI</name>